<evidence type="ECO:0000313" key="3">
    <source>
        <dbReference type="Proteomes" id="UP000444721"/>
    </source>
</evidence>
<protein>
    <recommendedName>
        <fullName evidence="1">Pseudouridine synthase RsuA/RluA-like domain-containing protein</fullName>
    </recommendedName>
</protein>
<dbReference type="RefSeq" id="XP_044560800.1">
    <property type="nucleotide sequence ID" value="XM_044708212.1"/>
</dbReference>
<dbReference type="InterPro" id="IPR006224">
    <property type="entry name" value="PsdUridine_synth_RluA-like_CS"/>
</dbReference>
<feature type="domain" description="Pseudouridine synthase RsuA/RluA-like" evidence="1">
    <location>
        <begin position="122"/>
        <end position="304"/>
    </location>
</feature>
<dbReference type="VEuPathDB" id="AmoebaDB:FDP41_004763"/>
<proteinExistence type="predicted"/>
<dbReference type="VEuPathDB" id="AmoebaDB:NfTy_085110"/>
<dbReference type="EMBL" id="VFQX01000041">
    <property type="protein sequence ID" value="KAF0976087.1"/>
    <property type="molecule type" value="Genomic_DNA"/>
</dbReference>
<comment type="caution">
    <text evidence="2">The sequence shown here is derived from an EMBL/GenBank/DDBJ whole genome shotgun (WGS) entry which is preliminary data.</text>
</comment>
<dbReference type="PANTHER" id="PTHR21600:SF40">
    <property type="entry name" value="PSEUDOURIDYLATE SYNTHASE RPUSD2"/>
    <property type="match status" value="1"/>
</dbReference>
<dbReference type="SUPFAM" id="SSF55120">
    <property type="entry name" value="Pseudouridine synthase"/>
    <property type="match status" value="1"/>
</dbReference>
<dbReference type="Pfam" id="PF00849">
    <property type="entry name" value="PseudoU_synth_2"/>
    <property type="match status" value="1"/>
</dbReference>
<dbReference type="GO" id="GO:0000455">
    <property type="term" value="P:enzyme-directed rRNA pseudouridine synthesis"/>
    <property type="evidence" value="ECO:0007669"/>
    <property type="project" value="TreeGrafter"/>
</dbReference>
<dbReference type="Gene3D" id="3.30.2350.10">
    <property type="entry name" value="Pseudouridine synthase"/>
    <property type="match status" value="1"/>
</dbReference>
<dbReference type="PANTHER" id="PTHR21600">
    <property type="entry name" value="MITOCHONDRIAL RNA PSEUDOURIDINE SYNTHASE"/>
    <property type="match status" value="1"/>
</dbReference>
<dbReference type="PROSITE" id="PS01129">
    <property type="entry name" value="PSI_RLU"/>
    <property type="match status" value="1"/>
</dbReference>
<keyword evidence="3" id="KW-1185">Reference proteome</keyword>
<dbReference type="GeneID" id="68111981"/>
<evidence type="ECO:0000313" key="2">
    <source>
        <dbReference type="EMBL" id="KAF0976087.1"/>
    </source>
</evidence>
<dbReference type="Proteomes" id="UP000444721">
    <property type="component" value="Unassembled WGS sequence"/>
</dbReference>
<dbReference type="OrthoDB" id="424794at2759"/>
<dbReference type="InterPro" id="IPR020103">
    <property type="entry name" value="PsdUridine_synth_cat_dom_sf"/>
</dbReference>
<organism evidence="2 3">
    <name type="scientific">Naegleria fowleri</name>
    <name type="common">Brain eating amoeba</name>
    <dbReference type="NCBI Taxonomy" id="5763"/>
    <lineage>
        <taxon>Eukaryota</taxon>
        <taxon>Discoba</taxon>
        <taxon>Heterolobosea</taxon>
        <taxon>Tetramitia</taxon>
        <taxon>Eutetramitia</taxon>
        <taxon>Vahlkampfiidae</taxon>
        <taxon>Naegleria</taxon>
    </lineage>
</organism>
<gene>
    <name evidence="2" type="ORF">FDP41_004763</name>
</gene>
<dbReference type="GO" id="GO:0009982">
    <property type="term" value="F:pseudouridine synthase activity"/>
    <property type="evidence" value="ECO:0007669"/>
    <property type="project" value="InterPro"/>
</dbReference>
<sequence>MLQNVFLKGKFCALEFICTTESTNHGTIMMRHAIPFFRKFDTRTKSRLLGKPFIEGFCAEYVMPQDVFVGFCENEFLKLNRQKVTDMYHVMKRDDTFQTDEIRTDKPITYFDSLEIIHEDDDLLVVSKPENVPVHATSRYLKNNLIHILKKEYSRYHPSMLPEEDLYPLHRLDRRTSGVLLLGKKKSVAGEFSHMLRNHQVGKQYLALVNGICNYDTHQVFKVNFPIMAVDPLHGVHRCVHSEESKEFIRAHYNDGDKPLDWNNAKHAETLFQVLHKDYTNNRTILLCQPITGRTHQIRAHLHAIGHGIVGEHSENYNKEEWIEMAHQSWRWKLDKLIKHGFGSKALIQEAIEEKIHGVTYQKPPSLGLFSVRYRYRNDIFECAIYRPEWMQDYSYSDIYYNMRHSELYKMVADPSLNFSSLEND</sequence>
<dbReference type="InterPro" id="IPR006145">
    <property type="entry name" value="PsdUridine_synth_RsuA/RluA"/>
</dbReference>
<dbReference type="VEuPathDB" id="AmoebaDB:NF0117240"/>
<evidence type="ECO:0000259" key="1">
    <source>
        <dbReference type="Pfam" id="PF00849"/>
    </source>
</evidence>
<dbReference type="AlphaFoldDB" id="A0A6A5BGI4"/>
<reference evidence="2 3" key="1">
    <citation type="journal article" date="2019" name="Sci. Rep.">
        <title>Nanopore sequencing improves the draft genome of the human pathogenic amoeba Naegleria fowleri.</title>
        <authorList>
            <person name="Liechti N."/>
            <person name="Schurch N."/>
            <person name="Bruggmann R."/>
            <person name="Wittwer M."/>
        </authorList>
    </citation>
    <scope>NUCLEOTIDE SEQUENCE [LARGE SCALE GENOMIC DNA]</scope>
    <source>
        <strain evidence="2 3">ATCC 30894</strain>
    </source>
</reference>
<dbReference type="InterPro" id="IPR050188">
    <property type="entry name" value="RluA_PseudoU_synthase"/>
</dbReference>
<name>A0A6A5BGI4_NAEFO</name>
<dbReference type="GO" id="GO:0003723">
    <property type="term" value="F:RNA binding"/>
    <property type="evidence" value="ECO:0007669"/>
    <property type="project" value="InterPro"/>
</dbReference>
<accession>A0A6A5BGI4</accession>